<dbReference type="NCBIfam" id="NF038083">
    <property type="entry name" value="CU044_5270_fam"/>
    <property type="match status" value="1"/>
</dbReference>
<reference evidence="3 6" key="2">
    <citation type="submission" date="2024-01" db="EMBL/GenBank/DDBJ databases">
        <title>Metagenomic exploration of the rhizosphere soil microbial community and their significance in facilitating the development of wild simulated ginseng.</title>
        <authorList>
            <person name="Huang J."/>
        </authorList>
    </citation>
    <scope>NUCLEOTIDE SEQUENCE [LARGE SCALE GENOMIC DNA]</scope>
    <source>
        <strain evidence="3 6">WY141</strain>
    </source>
</reference>
<evidence type="ECO:0000256" key="1">
    <source>
        <dbReference type="SAM" id="MobiDB-lite"/>
    </source>
</evidence>
<dbReference type="Proteomes" id="UP001456562">
    <property type="component" value="Unassembled WGS sequence"/>
</dbReference>
<feature type="compositionally biased region" description="Basic and acidic residues" evidence="1">
    <location>
        <begin position="8"/>
        <end position="31"/>
    </location>
</feature>
<dbReference type="AlphaFoldDB" id="A0A7H8MMV1"/>
<keyword evidence="2" id="KW-0812">Transmembrane</keyword>
<dbReference type="GeneID" id="87632669"/>
<feature type="transmembrane region" description="Helical" evidence="2">
    <location>
        <begin position="83"/>
        <end position="102"/>
    </location>
</feature>
<reference evidence="4 5" key="1">
    <citation type="submission" date="2020-06" db="EMBL/GenBank/DDBJ databases">
        <title>Genome mining for natural products.</title>
        <authorList>
            <person name="Zhang B."/>
            <person name="Shi J."/>
            <person name="Ge H."/>
        </authorList>
    </citation>
    <scope>NUCLEOTIDE SEQUENCE [LARGE SCALE GENOMIC DNA]</scope>
    <source>
        <strain evidence="4 5">NA06532</strain>
    </source>
</reference>
<evidence type="ECO:0000313" key="3">
    <source>
        <dbReference type="EMBL" id="MER0426010.1"/>
    </source>
</evidence>
<dbReference type="Proteomes" id="UP000509345">
    <property type="component" value="Chromosome"/>
</dbReference>
<proteinExistence type="predicted"/>
<protein>
    <submittedName>
        <fullName evidence="4">CU044_5270 family protein</fullName>
    </submittedName>
</protein>
<keyword evidence="6" id="KW-1185">Reference proteome</keyword>
<sequence>MTATTGTDDSRDDRHDRHDRHGRDDRDELARRLPPATGFALPPGRHEHHRERLMNLIDHDTAAARERTANRGPARPRLLRPSFLAPAITLALAGVLVAGYSAPGGPDLPVRADGGAPASERAGDARPVALVLDRISDAAARSGEGPVGDDQFVYVRSQVQASDLTSGKLVTGPLAEREIWYAQKPGPQQKLGYIRQDGETLPINAELGDTDGTREGLHRPTYRWLAALPTDPRRLLDHLTALTPKDEGQEHAQAVFENIGHLIGETVLPPETAAALYKAAALIPGVSDAPGAVDALGRHGVGIAREDTRFSTRSEWVFDPEGLAFLGSRTFLTEDTGIGAKGTLLDAEAVLKRAVVDKGGVRPQD</sequence>
<accession>A0A7H8MMV1</accession>
<evidence type="ECO:0000313" key="4">
    <source>
        <dbReference type="EMBL" id="QKW43859.1"/>
    </source>
</evidence>
<dbReference type="InterPro" id="IPR047789">
    <property type="entry name" value="CU044_5270-like"/>
</dbReference>
<name>A0A7H8MMV1_STRMI</name>
<evidence type="ECO:0000313" key="5">
    <source>
        <dbReference type="Proteomes" id="UP000509345"/>
    </source>
</evidence>
<feature type="region of interest" description="Disordered" evidence="1">
    <location>
        <begin position="1"/>
        <end position="46"/>
    </location>
</feature>
<organism evidence="4 5">
    <name type="scientific">Streptomyces microflavus</name>
    <name type="common">Streptomyces lipmanii</name>
    <dbReference type="NCBI Taxonomy" id="1919"/>
    <lineage>
        <taxon>Bacteria</taxon>
        <taxon>Bacillati</taxon>
        <taxon>Actinomycetota</taxon>
        <taxon>Actinomycetes</taxon>
        <taxon>Kitasatosporales</taxon>
        <taxon>Streptomycetaceae</taxon>
        <taxon>Streptomyces</taxon>
    </lineage>
</organism>
<evidence type="ECO:0000313" key="6">
    <source>
        <dbReference type="Proteomes" id="UP001456562"/>
    </source>
</evidence>
<keyword evidence="2" id="KW-0472">Membrane</keyword>
<dbReference type="EMBL" id="CP054926">
    <property type="protein sequence ID" value="QKW43859.1"/>
    <property type="molecule type" value="Genomic_DNA"/>
</dbReference>
<gene>
    <name evidence="3" type="ORF">ABR748_17490</name>
    <name evidence="4" type="ORF">HUT09_15665</name>
</gene>
<dbReference type="EMBL" id="JBEJUE010000013">
    <property type="protein sequence ID" value="MER0426010.1"/>
    <property type="molecule type" value="Genomic_DNA"/>
</dbReference>
<keyword evidence="2" id="KW-1133">Transmembrane helix</keyword>
<dbReference type="RefSeq" id="WP_176144003.1">
    <property type="nucleotide sequence ID" value="NZ_CP054926.1"/>
</dbReference>
<evidence type="ECO:0000256" key="2">
    <source>
        <dbReference type="SAM" id="Phobius"/>
    </source>
</evidence>